<dbReference type="RefSeq" id="WP_283925699.1">
    <property type="nucleotide sequence ID" value="NZ_CP126084.1"/>
</dbReference>
<dbReference type="KEGG" id="pwn:QNH46_19550"/>
<reference evidence="2" key="1">
    <citation type="submission" date="2023-05" db="EMBL/GenBank/DDBJ databases">
        <title>Comparative genomics of Bacillaceae isolates and their secondary metabolite potential.</title>
        <authorList>
            <person name="Song L."/>
            <person name="Nielsen L.J."/>
            <person name="Mohite O."/>
            <person name="Xu X."/>
            <person name="Weber T."/>
            <person name="Kovacs A.T."/>
        </authorList>
    </citation>
    <scope>NUCLEOTIDE SEQUENCE</scope>
    <source>
        <strain evidence="2">B2_4</strain>
    </source>
</reference>
<protein>
    <recommendedName>
        <fullName evidence="1">DUF2207 domain-containing protein</fullName>
    </recommendedName>
</protein>
<dbReference type="AlphaFoldDB" id="A0AA95IAE6"/>
<gene>
    <name evidence="2" type="ORF">QNH46_19550</name>
</gene>
<name>A0AA95IAE6_9BACL</name>
<evidence type="ECO:0000313" key="2">
    <source>
        <dbReference type="EMBL" id="WHX48273.1"/>
    </source>
</evidence>
<evidence type="ECO:0000313" key="3">
    <source>
        <dbReference type="Proteomes" id="UP001177943"/>
    </source>
</evidence>
<evidence type="ECO:0000259" key="1">
    <source>
        <dbReference type="Pfam" id="PF09972"/>
    </source>
</evidence>
<dbReference type="EMBL" id="CP126084">
    <property type="protein sequence ID" value="WHX48273.1"/>
    <property type="molecule type" value="Genomic_DNA"/>
</dbReference>
<proteinExistence type="predicted"/>
<dbReference type="Pfam" id="PF09972">
    <property type="entry name" value="DUF2207"/>
    <property type="match status" value="1"/>
</dbReference>
<dbReference type="PROSITE" id="PS51257">
    <property type="entry name" value="PROKAR_LIPOPROTEIN"/>
    <property type="match status" value="1"/>
</dbReference>
<feature type="domain" description="DUF2207" evidence="1">
    <location>
        <begin position="27"/>
        <end position="84"/>
    </location>
</feature>
<dbReference type="Proteomes" id="UP001177943">
    <property type="component" value="Chromosome"/>
</dbReference>
<accession>A0AA95IAE6</accession>
<sequence length="90" mass="10559">MRRWLWLLLALFIVTLAGCGGSKKYTMEHVDVLAKIMPDGDLFVQELFTYRFEGSWNGMTRYVDPKGHEGIEFFEAYIPSEGQHFKDFYI</sequence>
<dbReference type="InterPro" id="IPR018702">
    <property type="entry name" value="DUF2207"/>
</dbReference>
<organism evidence="2 3">
    <name type="scientific">Paenibacillus woosongensis</name>
    <dbReference type="NCBI Taxonomy" id="307580"/>
    <lineage>
        <taxon>Bacteria</taxon>
        <taxon>Bacillati</taxon>
        <taxon>Bacillota</taxon>
        <taxon>Bacilli</taxon>
        <taxon>Bacillales</taxon>
        <taxon>Paenibacillaceae</taxon>
        <taxon>Paenibacillus</taxon>
    </lineage>
</organism>